<dbReference type="Gene3D" id="2.160.20.10">
    <property type="entry name" value="Single-stranded right-handed beta-helix, Pectin lyase-like"/>
    <property type="match status" value="1"/>
</dbReference>
<keyword evidence="4" id="KW-1185">Reference proteome</keyword>
<dbReference type="InterPro" id="IPR011050">
    <property type="entry name" value="Pectin_lyase_fold/virulence"/>
</dbReference>
<dbReference type="Proteomes" id="UP000298656">
    <property type="component" value="Chromosome 3"/>
</dbReference>
<proteinExistence type="predicted"/>
<feature type="region of interest" description="Disordered" evidence="1">
    <location>
        <begin position="2014"/>
        <end position="2045"/>
    </location>
</feature>
<evidence type="ECO:0000313" key="4">
    <source>
        <dbReference type="Proteomes" id="UP000298656"/>
    </source>
</evidence>
<dbReference type="InterPro" id="IPR010069">
    <property type="entry name" value="CdiA_FHA1_rpt"/>
</dbReference>
<gene>
    <name evidence="3" type="ORF">FAZ95_38765</name>
</gene>
<accession>A0A4P8J4Q5</accession>
<dbReference type="NCBIfam" id="TIGR01901">
    <property type="entry name" value="adhes_NPXG"/>
    <property type="match status" value="1"/>
</dbReference>
<dbReference type="SUPFAM" id="SSF51126">
    <property type="entry name" value="Pectin lyase-like"/>
    <property type="match status" value="1"/>
</dbReference>
<dbReference type="KEGG" id="tvl:FAZ95_38765"/>
<organism evidence="3 4">
    <name type="scientific">Trinickia violacea</name>
    <dbReference type="NCBI Taxonomy" id="2571746"/>
    <lineage>
        <taxon>Bacteria</taxon>
        <taxon>Pseudomonadati</taxon>
        <taxon>Pseudomonadota</taxon>
        <taxon>Betaproteobacteria</taxon>
        <taxon>Burkholderiales</taxon>
        <taxon>Burkholderiaceae</taxon>
        <taxon>Trinickia</taxon>
    </lineage>
</organism>
<dbReference type="EMBL" id="CP040079">
    <property type="protein sequence ID" value="QCP55084.1"/>
    <property type="molecule type" value="Genomic_DNA"/>
</dbReference>
<dbReference type="NCBIfam" id="TIGR01731">
    <property type="entry name" value="fil_hemag_20aa"/>
    <property type="match status" value="5"/>
</dbReference>
<feature type="domain" description="Filamentous haemagglutinin FhaB/tRNA nuclease CdiA-like TPS" evidence="2">
    <location>
        <begin position="85"/>
        <end position="206"/>
    </location>
</feature>
<feature type="compositionally biased region" description="Low complexity" evidence="1">
    <location>
        <begin position="2022"/>
        <end position="2045"/>
    </location>
</feature>
<protein>
    <submittedName>
        <fullName evidence="3">Filamentous hemagglutinin N-terminal domain-containing protein</fullName>
    </submittedName>
</protein>
<reference evidence="3 4" key="1">
    <citation type="submission" date="2019-05" db="EMBL/GenBank/DDBJ databases">
        <title>Burkholderia sp. DHOD12, isolated from subtropical forest soil.</title>
        <authorList>
            <person name="Gao Z.-H."/>
            <person name="Qiu L.-H."/>
        </authorList>
    </citation>
    <scope>NUCLEOTIDE SEQUENCE [LARGE SCALE GENOMIC DNA]</scope>
    <source>
        <strain evidence="3 4">DHOD12</strain>
    </source>
</reference>
<name>A0A4P8J4Q5_9BURK</name>
<evidence type="ECO:0000259" key="2">
    <source>
        <dbReference type="SMART" id="SM00912"/>
    </source>
</evidence>
<dbReference type="InterPro" id="IPR012334">
    <property type="entry name" value="Pectin_lyas_fold"/>
</dbReference>
<dbReference type="InterPro" id="IPR008638">
    <property type="entry name" value="FhaB/CdiA-like_TPS"/>
</dbReference>
<dbReference type="SMART" id="SM00912">
    <property type="entry name" value="Haemagg_act"/>
    <property type="match status" value="1"/>
</dbReference>
<sequence length="2921" mass="283309">MHSEARKQFVRLGQRRAARGAVLFSCAACQPQVCKPLWVRATAWLMAGVMYLAPAVFLADEVAHAAPIVDPHAPIQFQPTMTRTSAGVAAVNIATPNANGISVNSYQSFNIDSSGLVLNNSLVSGTPLLGGTLGANPNLAGRAATTIVNQVTSTGPASTLLGPLEVFGTPANVIISSPNGLSVNGLALTNIPNLVLTTGAVQFLTGIGGTVTSFANAGALAYSVSSGNITINGPAGVNGPGAGIAGTVGNIDVIGQTLNVNAPIQANQSVNLIAGNQFVTPTSTSAAGTTYAAASNGTTNTAAAIGNAGVAIDASQYGSVTSGQIFIVSTSAGMGVNTQGPLAATAGNVNVTSNGDITVGNTFANQNVNLTSSGTTNISGTGLANQNYTVAANGDINATGSVSAGQNVAMNAGGDLNAASVSANGSANLTAGQSMSVGSLSAQSLALAATNGNLTLNSAISAPGTIAASAGQNLTVNGAVQGGSTVALTAGQNVTVNGSVSAVGDATLTAQNGMLTTTGNVVTNGALSVSGQQGANLGGTVSSQGNATIRSTAGSVAIAGTLSSPGAITVSAGQDATLSGSVQSGQDTTITAARNVALNGGLQTSGAGNAAVSAGGNITGSGAVSAASNATLSAGSSIGLTGAIQAGSNLSATAAQNLLVAATTATGTETLTATNGSATLTGNAASGGDLSVTAGTDVNTLGSVQSLGNLALNAQNGSLTASAPIWAAGNATLNAGQSASVNGPASAVGNMTLAAQAGTLTTAGNLTTNGTISASGQQGVSLGGTVSSQGNATIGSSAGSVSVAGAVSSPGTITVTAGQGATLSGLVHSGGDTTVAAGGNVALNGGLEADGTGNATVSAGSNLTGSRALSVANNTNLSAGGDIGLTGAIQTGNTLAATAGNNLSVGATTAVGTETLTATNGSATFGNTLSGGDLSVTAGTDVNAQGSVQSLGNLAVNAQGGNFTASGPVSAAGSANLNAGQSLTLNGQTTVSQNATLTGTNITTQGLAVGGSLMATATNNLDTSAGQLNAPFSANAPALSVTGNATLSGANVTTANAYVGGTYSATGTTSLTTGGTAAYQGSAILAGGTVTNVGTQMAAGNLTVSGGTVTNQGALSSLTTFVVNAANLNNSGTIYGPTNTINVSGGTANSGGLLATNTLSLTTGTLNDTNGLTYAGDVNNPNSPTGNTSVTVTGGNGSFTNSNGQILGQNSVTLNLPNQAIDPSSSAFGTVNGGNAFNFSTQAINNSGTWTLPGTAVTVTASQGISNAGTITQGAGSLTLNGALTNSGSVTANDLTVNGSLANAAGATVQANDAFTLNGSGANAGTAEAVNSLNISGSSYDNSNGTTKAGNSSTAAGSGNLNINLSGDLTNAAGTLAATNNLAITANNVVNSASASATTSTTTTTVSNPTLLLETALGTDTTSSLGINRGAQGGGQGSATIIQVSSTQNATLTSLFDTTSDAQSGVTGNTLTFIQVPMQTGTDANGNTTTANEWVVLEPGMSTSGYPTMTVALPSVTETSTTVTASGAASIIAAGNNLSLTANTLNNQGGTVSAGNDATLNVQSLSNGGQSYQSTVTDAVSQSSYAAFMTTLSQLQNQGGVSVYGSDTGGTIGLDAQGCAAAGNCQQKAPTSFTFTNASTLPSVSSSVTIQGPSGQIVAGHNLSLSGGNLTNAGSLVAGNDVAITASSFTNQGTNTCTMTTVVGCASGYSGCVSGATTNPNSQSYSYQQTNATVTAGNDVVIAAGAVNNTYGNLVARRNVVIGGAGTSASDASTTPTALTQASSVTNTSGSIEAGNDADINASTLTNTIAAPVQIHQNYGSASPFTACGGNCEAYVDVQSASPATITANHNVNLTASTFNNTGSLVTALNTVSITATSSASSNNQYLYAYFAGGGVTGGNWGCAGAAALCGTLYGSAYSGGTQDPAGLPDAVGLPDFVPATIQAGNALFINSPTLTNTSNLVGQNVSLTGAQLVNGLTNPNVYTPPPAMSGQVISLGPPAVPASAATTVNSAGQLTNINGQPTTVSGSTGPPTGVPLGTTTVGRPVAPTISEAGAVNAGTASSPSATTVQTIAGQTQNVTYLVNSPASAITGDLSPTALLSALPASLQPNTTQFYYDPYTQAQQVEQAALEETGQSSFYSTTSATDSTSQASINNQDTQALYGAALQYAEQNNIALGTQLSQQQLALVNAPMLWYTEETVPEPGCSATGNASCPTVRALMPEVLLPQNFAQVNADGTISGANVSLNYNDSILNTGSISASQTLSIDTGSLTNEQRSTNVGSIYQTVNGDLYQTTGTEVQQGGFMSAANYDMNVQALNQIGGALQVTNADGSENTAATAQLLSNLKSQLGTSFTQSTVSNQLNTVDLDASSFGPMQIFAMVAAVVASIVTAGAGAALVGAVAGTLEASVANAAFSALVSSLATDAISGNFSLTGIVESMGVSALTAGLTNGITYSSDSGFGFTTTASPNSLAALAGVQPSTVSGAVPTASSTIAQLPTQALAIAGEATIQAGVQTAIEGGSFLTALEDSAVTDASAAGAYDIGTAAQDPNSIIAQDSIGYDLAHAALGCAAGAAEGTGCASGAIGGAVSAATANEIATAVTGGQGITDPSQLAAITAATMLLGGGAAALFGQSASAAALAAENETLNNTCATGHNCGTLASALADTGRAAWNTALGLVQSVPNLLNGALPGYADYAPFLQGAMLPYDDPDFGSLVSFTGALGVGALAGSSAAGTATSGAAAGEARASASSSIATAGDVDLANAYSTQVQGVATNTSSTARGGVDFYVNSQGTVLPATGYRYMDSQYAAQTQSSMSAPLSYFGFTDYSTGAAARNGFQIFYEPGNAASWSDASLKGQFDTLQLFGPDGFVNAKVPLANGGAGPRLEPYTNAYPQYGTGGQAQLVPAIPGTKVQLKNVTVLPSK</sequence>
<evidence type="ECO:0000256" key="1">
    <source>
        <dbReference type="SAM" id="MobiDB-lite"/>
    </source>
</evidence>
<dbReference type="OrthoDB" id="5666689at2"/>
<evidence type="ECO:0000313" key="3">
    <source>
        <dbReference type="EMBL" id="QCP55084.1"/>
    </source>
</evidence>
<dbReference type="Pfam" id="PF05860">
    <property type="entry name" value="TPS"/>
    <property type="match status" value="1"/>
</dbReference>